<dbReference type="EMBL" id="CP041253">
    <property type="protein sequence ID" value="QDH81509.1"/>
    <property type="molecule type" value="Genomic_DNA"/>
</dbReference>
<feature type="transmembrane region" description="Helical" evidence="1">
    <location>
        <begin position="97"/>
        <end position="115"/>
    </location>
</feature>
<dbReference type="Proteomes" id="UP000316614">
    <property type="component" value="Chromosome"/>
</dbReference>
<keyword evidence="3" id="KW-1185">Reference proteome</keyword>
<protein>
    <submittedName>
        <fullName evidence="2">Uncharacterized protein</fullName>
    </submittedName>
</protein>
<keyword evidence="1" id="KW-0472">Membrane</keyword>
<evidence type="ECO:0000313" key="2">
    <source>
        <dbReference type="EMBL" id="QDH81509.1"/>
    </source>
</evidence>
<name>A0A514CNY3_9BACT</name>
<sequence>MKYLPHHSEILVSSMSCEEVLSRLDHVTRDVDYLSDPLSDHAREHLFNGKISDTSFRLSMVVRRADSFLPLIKGNIESTRAGCIIFLDYRLFPGSSFFMVFWSVVTLIMGMFFLFGEEQPIFAVISFAVGLGNMLFAWSHFKRKVKQSQDIFHKMLSLQKNG</sequence>
<reference evidence="2 3" key="1">
    <citation type="submission" date="2019-06" db="EMBL/GenBank/DDBJ databases">
        <title>Echinicola alkalisoli sp. nov. isolated from saline soil.</title>
        <authorList>
            <person name="Sun J.-Q."/>
            <person name="Xu L."/>
        </authorList>
    </citation>
    <scope>NUCLEOTIDE SEQUENCE [LARGE SCALE GENOMIC DNA]</scope>
    <source>
        <strain evidence="2 3">LN3S3</strain>
    </source>
</reference>
<dbReference type="AlphaFoldDB" id="A0A514CNY3"/>
<keyword evidence="1" id="KW-0812">Transmembrane</keyword>
<dbReference type="OrthoDB" id="980906at2"/>
<organism evidence="2 3">
    <name type="scientific">Echinicola soli</name>
    <dbReference type="NCBI Taxonomy" id="2591634"/>
    <lineage>
        <taxon>Bacteria</taxon>
        <taxon>Pseudomonadati</taxon>
        <taxon>Bacteroidota</taxon>
        <taxon>Cytophagia</taxon>
        <taxon>Cytophagales</taxon>
        <taxon>Cyclobacteriaceae</taxon>
        <taxon>Echinicola</taxon>
    </lineage>
</organism>
<evidence type="ECO:0000313" key="3">
    <source>
        <dbReference type="Proteomes" id="UP000316614"/>
    </source>
</evidence>
<feature type="transmembrane region" description="Helical" evidence="1">
    <location>
        <begin position="121"/>
        <end position="141"/>
    </location>
</feature>
<keyword evidence="1" id="KW-1133">Transmembrane helix</keyword>
<dbReference type="KEGG" id="echi:FKX85_06400"/>
<proteinExistence type="predicted"/>
<accession>A0A514CNY3</accession>
<gene>
    <name evidence="2" type="ORF">FKX85_06400</name>
</gene>
<evidence type="ECO:0000256" key="1">
    <source>
        <dbReference type="SAM" id="Phobius"/>
    </source>
</evidence>